<protein>
    <submittedName>
        <fullName evidence="2">Uncharacterized protein</fullName>
    </submittedName>
</protein>
<proteinExistence type="predicted"/>
<feature type="transmembrane region" description="Helical" evidence="1">
    <location>
        <begin position="128"/>
        <end position="146"/>
    </location>
</feature>
<feature type="transmembrane region" description="Helical" evidence="1">
    <location>
        <begin position="37"/>
        <end position="55"/>
    </location>
</feature>
<feature type="transmembrane region" description="Helical" evidence="1">
    <location>
        <begin position="64"/>
        <end position="82"/>
    </location>
</feature>
<keyword evidence="1" id="KW-0472">Membrane</keyword>
<dbReference type="EMBL" id="CP158300">
    <property type="protein sequence ID" value="XBV87386.1"/>
    <property type="molecule type" value="Genomic_DNA"/>
</dbReference>
<sequence>MPTLLIIRRALMGLTVLGLLGLGAELAAVAHWYGPGQLIPFVAIGGTVLTTLLYLTHERRWTRTFLRVVAVLLTLTGLYGALEHSKVEPELRHAGRANESAAPLEAGARPLLGLPAATPNLLNGPAPLSAPLAMSGLGLLLFLSLYRREQDLDAAGRLDSHSA</sequence>
<keyword evidence="1" id="KW-1133">Transmembrane helix</keyword>
<dbReference type="KEGG" id="dsc:ABOD76_20255"/>
<gene>
    <name evidence="2" type="ORF">ABOD76_20255</name>
</gene>
<name>A0AAU7UG35_9DEIO</name>
<organism evidence="2">
    <name type="scientific">Deinococcus sonorensis KR-87</name>
    <dbReference type="NCBI Taxonomy" id="694439"/>
    <lineage>
        <taxon>Bacteria</taxon>
        <taxon>Thermotogati</taxon>
        <taxon>Deinococcota</taxon>
        <taxon>Deinococci</taxon>
        <taxon>Deinococcales</taxon>
        <taxon>Deinococcaceae</taxon>
        <taxon>Deinococcus</taxon>
    </lineage>
</organism>
<reference evidence="2" key="1">
    <citation type="submission" date="2024-06" db="EMBL/GenBank/DDBJ databases">
        <title>Draft Genome Sequence of Deinococcus sonorensis Type Strain KR-87, a Biofilm Producing Representative of the Genus Deinococcus.</title>
        <authorList>
            <person name="Boren L.S."/>
            <person name="Grosso R.A."/>
            <person name="Hugenberg-Cox A.N."/>
            <person name="Hill J.T.E."/>
            <person name="Albert C.M."/>
            <person name="Tuohy J.M."/>
        </authorList>
    </citation>
    <scope>NUCLEOTIDE SEQUENCE</scope>
    <source>
        <strain evidence="2">KR-87</strain>
        <plasmid evidence="2">pDson02</plasmid>
    </source>
</reference>
<accession>A0AAU7UG35</accession>
<dbReference type="AlphaFoldDB" id="A0AAU7UG35"/>
<keyword evidence="2" id="KW-0614">Plasmid</keyword>
<evidence type="ECO:0000256" key="1">
    <source>
        <dbReference type="SAM" id="Phobius"/>
    </source>
</evidence>
<evidence type="ECO:0000313" key="2">
    <source>
        <dbReference type="EMBL" id="XBV87386.1"/>
    </source>
</evidence>
<dbReference type="RefSeq" id="WP_350245536.1">
    <property type="nucleotide sequence ID" value="NZ_CP158300.1"/>
</dbReference>
<geneLocation type="plasmid" evidence="2">
    <name>pDson02</name>
</geneLocation>
<keyword evidence="1" id="KW-0812">Transmembrane</keyword>